<dbReference type="GO" id="GO:0016780">
    <property type="term" value="F:phosphotransferase activity, for other substituted phosphate groups"/>
    <property type="evidence" value="ECO:0007669"/>
    <property type="project" value="InterPro"/>
</dbReference>
<dbReference type="HOGENOM" id="CLU_080384_1_2_2"/>
<dbReference type="GO" id="GO:0016020">
    <property type="term" value="C:membrane"/>
    <property type="evidence" value="ECO:0007669"/>
    <property type="project" value="InterPro"/>
</dbReference>
<name>A2BMZ8_HYPBU</name>
<dbReference type="GO" id="GO:0008654">
    <property type="term" value="P:phospholipid biosynthetic process"/>
    <property type="evidence" value="ECO:0007669"/>
    <property type="project" value="InterPro"/>
</dbReference>
<dbReference type="InterPro" id="IPR048254">
    <property type="entry name" value="CDP_ALCOHOL_P_TRANSF_CS"/>
</dbReference>
<sequence length="192" mass="20101">MLGKLRRQVAGLFARAAKPLALLPADVYTVLGLAAALAYLAPCSSGKPIAAAVMLAASGLLDALDGAVARLRGEAGPRGAFLDSVLDRITDTVYALGFLLLGYNPLFVLAFLSGALVTSYTRARYESLTGKSMEGIGLLERSDRVAAQALVLIVHGFTGLDIAEKLYAILAAASWATVIQRLAQGIRQLGKK</sequence>
<dbReference type="Gene3D" id="1.20.120.1760">
    <property type="match status" value="1"/>
</dbReference>
<dbReference type="eggNOG" id="arCOG00670">
    <property type="taxonomic scope" value="Archaea"/>
</dbReference>
<dbReference type="InterPro" id="IPR043130">
    <property type="entry name" value="CDP-OH_PTrfase_TM_dom"/>
</dbReference>
<evidence type="ECO:0000256" key="2">
    <source>
        <dbReference type="RuleBase" id="RU003750"/>
    </source>
</evidence>
<accession>A2BMZ8</accession>
<reference evidence="4 5" key="1">
    <citation type="journal article" date="2007" name="Archaea">
        <title>The genome of Hyperthermus butylicus: a sulfur-reducing, peptide fermenting, neutrophilic Crenarchaeote growing up to 108 degrees C.</title>
        <authorList>
            <person name="Brugger K."/>
            <person name="Chen L."/>
            <person name="Stark M."/>
            <person name="Zibat A."/>
            <person name="Redder P."/>
            <person name="Ruepp A."/>
            <person name="Awayez M."/>
            <person name="She Q."/>
            <person name="Garrett R.A."/>
            <person name="Klenk H.P."/>
        </authorList>
    </citation>
    <scope>NUCLEOTIDE SEQUENCE [LARGE SCALE GENOMIC DNA]</scope>
    <source>
        <strain evidence="5">DSM 5456 / JCM 9403 / PLM1-5</strain>
    </source>
</reference>
<organism evidence="4 5">
    <name type="scientific">Hyperthermus butylicus (strain DSM 5456 / JCM 9403 / PLM1-5)</name>
    <dbReference type="NCBI Taxonomy" id="415426"/>
    <lineage>
        <taxon>Archaea</taxon>
        <taxon>Thermoproteota</taxon>
        <taxon>Thermoprotei</taxon>
        <taxon>Desulfurococcales</taxon>
        <taxon>Pyrodictiaceae</taxon>
        <taxon>Hyperthermus</taxon>
    </lineage>
</organism>
<dbReference type="OrthoDB" id="9904at2157"/>
<evidence type="ECO:0000313" key="5">
    <source>
        <dbReference type="Proteomes" id="UP000002593"/>
    </source>
</evidence>
<keyword evidence="3" id="KW-1133">Transmembrane helix</keyword>
<feature type="transmembrane region" description="Helical" evidence="3">
    <location>
        <begin position="20"/>
        <end position="42"/>
    </location>
</feature>
<dbReference type="KEGG" id="hbu:Hbut_1537"/>
<feature type="transmembrane region" description="Helical" evidence="3">
    <location>
        <begin position="92"/>
        <end position="117"/>
    </location>
</feature>
<dbReference type="EnsemblBacteria" id="ABM81359">
    <property type="protein sequence ID" value="ABM81359"/>
    <property type="gene ID" value="Hbut_1537"/>
</dbReference>
<dbReference type="STRING" id="415426.Hbut_1537"/>
<dbReference type="PROSITE" id="PS00379">
    <property type="entry name" value="CDP_ALCOHOL_P_TRANSF"/>
    <property type="match status" value="1"/>
</dbReference>
<keyword evidence="3" id="KW-0472">Membrane</keyword>
<evidence type="ECO:0000256" key="3">
    <source>
        <dbReference type="SAM" id="Phobius"/>
    </source>
</evidence>
<keyword evidence="3" id="KW-0812">Transmembrane</keyword>
<dbReference type="Pfam" id="PF01066">
    <property type="entry name" value="CDP-OH_P_transf"/>
    <property type="match status" value="1"/>
</dbReference>
<evidence type="ECO:0000313" key="4">
    <source>
        <dbReference type="EMBL" id="ABM81359.1"/>
    </source>
</evidence>
<dbReference type="EMBL" id="CP000493">
    <property type="protein sequence ID" value="ABM81359.1"/>
    <property type="molecule type" value="Genomic_DNA"/>
</dbReference>
<evidence type="ECO:0000256" key="1">
    <source>
        <dbReference type="ARBA" id="ARBA00022679"/>
    </source>
</evidence>
<comment type="similarity">
    <text evidence="2">Belongs to the CDP-alcohol phosphatidyltransferase class-I family.</text>
</comment>
<gene>
    <name evidence="4" type="ordered locus">Hbut_1537</name>
</gene>
<proteinExistence type="inferred from homology"/>
<dbReference type="Proteomes" id="UP000002593">
    <property type="component" value="Chromosome"/>
</dbReference>
<dbReference type="GeneID" id="4781905"/>
<keyword evidence="5" id="KW-1185">Reference proteome</keyword>
<dbReference type="RefSeq" id="WP_011822677.1">
    <property type="nucleotide sequence ID" value="NC_008818.1"/>
</dbReference>
<dbReference type="AlphaFoldDB" id="A2BMZ8"/>
<protein>
    <submittedName>
        <fullName evidence="4">CDP-alcohol phosphatidyltransferase</fullName>
    </submittedName>
</protein>
<keyword evidence="1 2" id="KW-0808">Transferase</keyword>
<dbReference type="InterPro" id="IPR000462">
    <property type="entry name" value="CDP-OH_P_trans"/>
</dbReference>